<dbReference type="AlphaFoldDB" id="S9W6E1"/>
<evidence type="ECO:0000256" key="1">
    <source>
        <dbReference type="ARBA" id="ARBA00022443"/>
    </source>
</evidence>
<sequence length="66" mass="7549">MTNQLLFKVVALYPFRGSFTDDLEFDPGQEIDVFTEYEDGWLFGSYVDAEGVPRQGNFPSTFTKSK</sequence>
<evidence type="ECO:0000313" key="4">
    <source>
        <dbReference type="EMBL" id="EPY53390.1"/>
    </source>
</evidence>
<dbReference type="SMART" id="SM00326">
    <property type="entry name" value="SH3"/>
    <property type="match status" value="1"/>
</dbReference>
<evidence type="ECO:0000313" key="5">
    <source>
        <dbReference type="Proteomes" id="UP000015464"/>
    </source>
</evidence>
<keyword evidence="1 2" id="KW-0728">SH3 domain</keyword>
<dbReference type="RefSeq" id="XP_013021633.1">
    <property type="nucleotide sequence ID" value="XM_013166179.1"/>
</dbReference>
<reference evidence="4 5" key="1">
    <citation type="journal article" date="2011" name="Science">
        <title>Comparative functional genomics of the fission yeasts.</title>
        <authorList>
            <person name="Rhind N."/>
            <person name="Chen Z."/>
            <person name="Yassour M."/>
            <person name="Thompson D.A."/>
            <person name="Haas B.J."/>
            <person name="Habib N."/>
            <person name="Wapinski I."/>
            <person name="Roy S."/>
            <person name="Lin M.F."/>
            <person name="Heiman D.I."/>
            <person name="Young S.K."/>
            <person name="Furuya K."/>
            <person name="Guo Y."/>
            <person name="Pidoux A."/>
            <person name="Chen H.M."/>
            <person name="Robbertse B."/>
            <person name="Goldberg J.M."/>
            <person name="Aoki K."/>
            <person name="Bayne E.H."/>
            <person name="Berlin A.M."/>
            <person name="Desjardins C.A."/>
            <person name="Dobbs E."/>
            <person name="Dukaj L."/>
            <person name="Fan L."/>
            <person name="FitzGerald M.G."/>
            <person name="French C."/>
            <person name="Gujja S."/>
            <person name="Hansen K."/>
            <person name="Keifenheim D."/>
            <person name="Levin J.Z."/>
            <person name="Mosher R.A."/>
            <person name="Mueller C.A."/>
            <person name="Pfiffner J."/>
            <person name="Priest M."/>
            <person name="Russ C."/>
            <person name="Smialowska A."/>
            <person name="Swoboda P."/>
            <person name="Sykes S.M."/>
            <person name="Vaughn M."/>
            <person name="Vengrova S."/>
            <person name="Yoder R."/>
            <person name="Zeng Q."/>
            <person name="Allshire R."/>
            <person name="Baulcombe D."/>
            <person name="Birren B.W."/>
            <person name="Brown W."/>
            <person name="Ekwall K."/>
            <person name="Kellis M."/>
            <person name="Leatherwood J."/>
            <person name="Levin H."/>
            <person name="Margalit H."/>
            <person name="Martienssen R."/>
            <person name="Nieduszynski C.A."/>
            <person name="Spatafora J.W."/>
            <person name="Friedman N."/>
            <person name="Dalgaard J.Z."/>
            <person name="Baumann P."/>
            <person name="Niki H."/>
            <person name="Regev A."/>
            <person name="Nusbaum C."/>
        </authorList>
    </citation>
    <scope>NUCLEOTIDE SEQUENCE [LARGE SCALE GENOMIC DNA]</scope>
    <source>
        <strain evidence="5">OY26 / ATCC MYA-4695 / CBS 11777 / NBRC 106824 / NRRL Y48691</strain>
    </source>
</reference>
<dbReference type="Proteomes" id="UP000015464">
    <property type="component" value="Unassembled WGS sequence"/>
</dbReference>
<organism evidence="4 5">
    <name type="scientific">Schizosaccharomyces cryophilus (strain OY26 / ATCC MYA-4695 / CBS 11777 / NBRC 106824 / NRRL Y48691)</name>
    <name type="common">Fission yeast</name>
    <dbReference type="NCBI Taxonomy" id="653667"/>
    <lineage>
        <taxon>Eukaryota</taxon>
        <taxon>Fungi</taxon>
        <taxon>Dikarya</taxon>
        <taxon>Ascomycota</taxon>
        <taxon>Taphrinomycotina</taxon>
        <taxon>Schizosaccharomycetes</taxon>
        <taxon>Schizosaccharomycetales</taxon>
        <taxon>Schizosaccharomycetaceae</taxon>
        <taxon>Schizosaccharomyces</taxon>
    </lineage>
</organism>
<protein>
    <submittedName>
        <fullName evidence="4">SH3 domain-containing protein</fullName>
    </submittedName>
</protein>
<evidence type="ECO:0000259" key="3">
    <source>
        <dbReference type="PROSITE" id="PS50002"/>
    </source>
</evidence>
<dbReference type="PROSITE" id="PS50002">
    <property type="entry name" value="SH3"/>
    <property type="match status" value="1"/>
</dbReference>
<dbReference type="InterPro" id="IPR036028">
    <property type="entry name" value="SH3-like_dom_sf"/>
</dbReference>
<gene>
    <name evidence="4" type="ORF">SPOG_03915</name>
</gene>
<dbReference type="Pfam" id="PF00018">
    <property type="entry name" value="SH3_1"/>
    <property type="match status" value="1"/>
</dbReference>
<dbReference type="InterPro" id="IPR001452">
    <property type="entry name" value="SH3_domain"/>
</dbReference>
<dbReference type="SUPFAM" id="SSF50044">
    <property type="entry name" value="SH3-domain"/>
    <property type="match status" value="1"/>
</dbReference>
<name>S9W6E1_SCHCR</name>
<keyword evidence="5" id="KW-1185">Reference proteome</keyword>
<accession>S9W6E1</accession>
<proteinExistence type="predicted"/>
<dbReference type="EMBL" id="KE546988">
    <property type="protein sequence ID" value="EPY53390.1"/>
    <property type="molecule type" value="Genomic_DNA"/>
</dbReference>
<feature type="domain" description="SH3" evidence="3">
    <location>
        <begin position="4"/>
        <end position="66"/>
    </location>
</feature>
<dbReference type="Gene3D" id="2.30.30.40">
    <property type="entry name" value="SH3 Domains"/>
    <property type="match status" value="1"/>
</dbReference>
<evidence type="ECO:0000256" key="2">
    <source>
        <dbReference type="PROSITE-ProRule" id="PRU00192"/>
    </source>
</evidence>
<dbReference type="HOGENOM" id="CLU_2832622_0_0_1"/>
<dbReference type="GeneID" id="25038232"/>
<dbReference type="OrthoDB" id="207120at2759"/>